<dbReference type="EC" id="2.4.1.21" evidence="6"/>
<dbReference type="RefSeq" id="WP_109757901.1">
    <property type="nucleotide sequence ID" value="NZ_CP034588.1"/>
</dbReference>
<comment type="similarity">
    <text evidence="2 6">Belongs to the glycosyltransferase 1 family. Bacterial/plant glycogen synthase subfamily.</text>
</comment>
<keyword evidence="4 6" id="KW-0808">Transferase</keyword>
<reference evidence="8 9" key="1">
    <citation type="submission" date="2018-05" db="EMBL/GenBank/DDBJ databases">
        <title>Genomic Encyclopedia of Type Strains, Phase IV (KMG-IV): sequencing the most valuable type-strain genomes for metagenomic binning, comparative biology and taxonomic classification.</title>
        <authorList>
            <person name="Goeker M."/>
        </authorList>
    </citation>
    <scope>NUCLEOTIDE SEQUENCE [LARGE SCALE GENOMIC DNA]</scope>
    <source>
        <strain evidence="8 9">DSM 103371</strain>
    </source>
</reference>
<keyword evidence="5 6" id="KW-0320">Glycogen biosynthesis</keyword>
<evidence type="ECO:0000313" key="9">
    <source>
        <dbReference type="Proteomes" id="UP000245390"/>
    </source>
</evidence>
<evidence type="ECO:0000259" key="7">
    <source>
        <dbReference type="Pfam" id="PF08323"/>
    </source>
</evidence>
<sequence>MGKVLSVASECVPLVKTGGLADVVGALPKAVAAEGWDMRVMVPAYPGVETKLKGRKVIWTSGDLFGGPARVLKGTVEGLTVLLLSAPHLYDRSGGIYSDKGRDHPDNPERFAALSWAAAEIAKGGGSDGWTPDILHAHDWQTGLAPAYLRYGGATGPRSVITIHNVAFQGVAPAAKLAALRLPAAEFTRDGLEYWGNLSTLKAGLVTADRITTVSPTYAEELMRPEFGMGLEGVLQARAGDLDGILNGVDETIWSPATDPDIVPYSERSMKGKATNRSRLLTEFGLGPVEGPLAIVVSRLTEQKGIDLIAGGIDAFAAAGGGLVVLGSGDPALEAAVVSAAARRPERVGVRIGYDESLSHQMFAGGDAVLVPSRFEPCGLTQMYGLRYGTLPLVAATGGLNDTVIGATPATLAAGAATGVSFHPVDATGLAGALRHLLRLYADRKTWNAMIRRAMRSDVSWVGPARQYAEIYRSLST</sequence>
<evidence type="ECO:0000256" key="1">
    <source>
        <dbReference type="ARBA" id="ARBA00001478"/>
    </source>
</evidence>
<dbReference type="GO" id="GO:0005829">
    <property type="term" value="C:cytosol"/>
    <property type="evidence" value="ECO:0007669"/>
    <property type="project" value="TreeGrafter"/>
</dbReference>
<comment type="function">
    <text evidence="6">Synthesizes alpha-1,4-glucan chains using ADP-glucose.</text>
</comment>
<keyword evidence="9" id="KW-1185">Reference proteome</keyword>
<dbReference type="Gene3D" id="3.40.50.2000">
    <property type="entry name" value="Glycogen Phosphorylase B"/>
    <property type="match status" value="2"/>
</dbReference>
<dbReference type="GO" id="GO:0009011">
    <property type="term" value="F:alpha-1,4-glucan glucosyltransferase (ADP-glucose donor) activity"/>
    <property type="evidence" value="ECO:0007669"/>
    <property type="project" value="UniProtKB-UniRule"/>
</dbReference>
<dbReference type="Proteomes" id="UP000245390">
    <property type="component" value="Unassembled WGS sequence"/>
</dbReference>
<dbReference type="UniPathway" id="UPA00164"/>
<dbReference type="AlphaFoldDB" id="A0A316GE72"/>
<dbReference type="NCBIfam" id="NF001899">
    <property type="entry name" value="PRK00654.1-2"/>
    <property type="match status" value="1"/>
</dbReference>
<dbReference type="Pfam" id="PF08323">
    <property type="entry name" value="Glyco_transf_5"/>
    <property type="match status" value="1"/>
</dbReference>
<feature type="domain" description="Starch synthase catalytic" evidence="7">
    <location>
        <begin position="3"/>
        <end position="236"/>
    </location>
</feature>
<evidence type="ECO:0000256" key="3">
    <source>
        <dbReference type="ARBA" id="ARBA00022676"/>
    </source>
</evidence>
<dbReference type="NCBIfam" id="TIGR02095">
    <property type="entry name" value="glgA"/>
    <property type="match status" value="1"/>
</dbReference>
<dbReference type="KEGG" id="salo:EF888_01685"/>
<dbReference type="OrthoDB" id="9808590at2"/>
<keyword evidence="3 6" id="KW-0328">Glycosyltransferase</keyword>
<accession>A0A316GE72</accession>
<evidence type="ECO:0000256" key="5">
    <source>
        <dbReference type="ARBA" id="ARBA00023056"/>
    </source>
</evidence>
<dbReference type="GO" id="GO:0004373">
    <property type="term" value="F:alpha-1,4-glucan glucosyltransferase (UDP-glucose donor) activity"/>
    <property type="evidence" value="ECO:0007669"/>
    <property type="project" value="InterPro"/>
</dbReference>
<proteinExistence type="inferred from homology"/>
<dbReference type="PANTHER" id="PTHR45825">
    <property type="entry name" value="GRANULE-BOUND STARCH SYNTHASE 1, CHLOROPLASTIC/AMYLOPLASTIC"/>
    <property type="match status" value="1"/>
</dbReference>
<dbReference type="EMBL" id="QGGV01000001">
    <property type="protein sequence ID" value="PWK58236.1"/>
    <property type="molecule type" value="Genomic_DNA"/>
</dbReference>
<organism evidence="8 9">
    <name type="scientific">Silicimonas algicola</name>
    <dbReference type="NCBI Taxonomy" id="1826607"/>
    <lineage>
        <taxon>Bacteria</taxon>
        <taxon>Pseudomonadati</taxon>
        <taxon>Pseudomonadota</taxon>
        <taxon>Alphaproteobacteria</taxon>
        <taxon>Rhodobacterales</taxon>
        <taxon>Paracoccaceae</taxon>
    </lineage>
</organism>
<name>A0A316GE72_9RHOB</name>
<evidence type="ECO:0000256" key="2">
    <source>
        <dbReference type="ARBA" id="ARBA00010281"/>
    </source>
</evidence>
<protein>
    <recommendedName>
        <fullName evidence="6">Glycogen synthase</fullName>
        <ecNumber evidence="6">2.4.1.21</ecNumber>
    </recommendedName>
    <alternativeName>
        <fullName evidence="6">Starch [bacterial glycogen] synthase</fullName>
    </alternativeName>
</protein>
<evidence type="ECO:0000256" key="4">
    <source>
        <dbReference type="ARBA" id="ARBA00022679"/>
    </source>
</evidence>
<comment type="pathway">
    <text evidence="6">Glycan biosynthesis; glycogen biosynthesis.</text>
</comment>
<comment type="caution">
    <text evidence="8">The sequence shown here is derived from an EMBL/GenBank/DDBJ whole genome shotgun (WGS) entry which is preliminary data.</text>
</comment>
<dbReference type="InterPro" id="IPR013534">
    <property type="entry name" value="Starch_synth_cat_dom"/>
</dbReference>
<dbReference type="InterPro" id="IPR011835">
    <property type="entry name" value="GS/SS"/>
</dbReference>
<comment type="catalytic activity">
    <reaction evidence="1 6">
        <text>[(1-&gt;4)-alpha-D-glucosyl](n) + ADP-alpha-D-glucose = [(1-&gt;4)-alpha-D-glucosyl](n+1) + ADP + H(+)</text>
        <dbReference type="Rhea" id="RHEA:18189"/>
        <dbReference type="Rhea" id="RHEA-COMP:9584"/>
        <dbReference type="Rhea" id="RHEA-COMP:9587"/>
        <dbReference type="ChEBI" id="CHEBI:15378"/>
        <dbReference type="ChEBI" id="CHEBI:15444"/>
        <dbReference type="ChEBI" id="CHEBI:57498"/>
        <dbReference type="ChEBI" id="CHEBI:456216"/>
        <dbReference type="EC" id="2.4.1.21"/>
    </reaction>
</comment>
<dbReference type="PANTHER" id="PTHR45825:SF11">
    <property type="entry name" value="ALPHA AMYLASE DOMAIN-CONTAINING PROTEIN"/>
    <property type="match status" value="1"/>
</dbReference>
<evidence type="ECO:0000256" key="6">
    <source>
        <dbReference type="HAMAP-Rule" id="MF_00484"/>
    </source>
</evidence>
<evidence type="ECO:0000313" key="8">
    <source>
        <dbReference type="EMBL" id="PWK58236.1"/>
    </source>
</evidence>
<dbReference type="SUPFAM" id="SSF53756">
    <property type="entry name" value="UDP-Glycosyltransferase/glycogen phosphorylase"/>
    <property type="match status" value="1"/>
</dbReference>
<dbReference type="GO" id="GO:0005978">
    <property type="term" value="P:glycogen biosynthetic process"/>
    <property type="evidence" value="ECO:0007669"/>
    <property type="project" value="UniProtKB-UniRule"/>
</dbReference>
<dbReference type="HAMAP" id="MF_00484">
    <property type="entry name" value="Glycogen_synth"/>
    <property type="match status" value="1"/>
</dbReference>
<dbReference type="CDD" id="cd03791">
    <property type="entry name" value="GT5_Glycogen_synthase_DULL1-like"/>
    <property type="match status" value="1"/>
</dbReference>
<gene>
    <name evidence="6" type="primary">glgA</name>
    <name evidence="8" type="ORF">C8D95_10141</name>
</gene>
<feature type="binding site" evidence="6">
    <location>
        <position position="16"/>
    </location>
    <ligand>
        <name>ADP-alpha-D-glucose</name>
        <dbReference type="ChEBI" id="CHEBI:57498"/>
    </ligand>
</feature>